<dbReference type="GO" id="GO:0005759">
    <property type="term" value="C:mitochondrial matrix"/>
    <property type="evidence" value="ECO:0007669"/>
    <property type="project" value="UniProtKB-SubCell"/>
</dbReference>
<feature type="binding site" evidence="10">
    <location>
        <begin position="304"/>
        <end position="305"/>
    </location>
    <ligand>
        <name>S-adenosyl-L-methionine</name>
        <dbReference type="ChEBI" id="CHEBI:59789"/>
    </ligand>
</feature>
<keyword evidence="4 10" id="KW-0808">Transferase</keyword>
<dbReference type="Pfam" id="PF25133">
    <property type="entry name" value="TYW2_N_2"/>
    <property type="match status" value="1"/>
</dbReference>
<keyword evidence="6 10" id="KW-0819">tRNA processing</keyword>
<feature type="domain" description="SAM-dependent methyltransferase TRM5/TYW2-type" evidence="12">
    <location>
        <begin position="176"/>
        <end position="549"/>
    </location>
</feature>
<dbReference type="Gene3D" id="3.40.50.150">
    <property type="entry name" value="Vaccinia Virus protein VP39"/>
    <property type="match status" value="1"/>
</dbReference>
<dbReference type="Pfam" id="PF02475">
    <property type="entry name" value="TRM5-TYW2_MTfase"/>
    <property type="match status" value="1"/>
</dbReference>
<keyword evidence="2 10" id="KW-0963">Cytoplasm</keyword>
<comment type="subcellular location">
    <subcellularLocation>
        <location evidence="10">Mitochondrion matrix</location>
    </subcellularLocation>
    <subcellularLocation>
        <location evidence="10">Nucleus</location>
    </subcellularLocation>
    <subcellularLocation>
        <location evidence="10">Cytoplasm</location>
    </subcellularLocation>
    <text evidence="10">Predominantly in the mitochondria and in the nucleus.</text>
</comment>
<keyword evidence="14" id="KW-1185">Reference proteome</keyword>
<dbReference type="PANTHER" id="PTHR23245">
    <property type="entry name" value="TRNA METHYLTRANSFERASE"/>
    <property type="match status" value="1"/>
</dbReference>
<evidence type="ECO:0000256" key="3">
    <source>
        <dbReference type="ARBA" id="ARBA00022603"/>
    </source>
</evidence>
<evidence type="ECO:0000256" key="8">
    <source>
        <dbReference type="ARBA" id="ARBA00023242"/>
    </source>
</evidence>
<dbReference type="EC" id="2.1.1.228" evidence="10"/>
<evidence type="ECO:0000256" key="11">
    <source>
        <dbReference type="SAM" id="MobiDB-lite"/>
    </source>
</evidence>
<evidence type="ECO:0000313" key="13">
    <source>
        <dbReference type="EMBL" id="PWN21064.1"/>
    </source>
</evidence>
<evidence type="ECO:0000256" key="6">
    <source>
        <dbReference type="ARBA" id="ARBA00022694"/>
    </source>
</evidence>
<dbReference type="InterPro" id="IPR025792">
    <property type="entry name" value="tRNA_Gua_MeTrfase_euk"/>
</dbReference>
<accession>A0A316U890</accession>
<dbReference type="FunFam" id="3.30.300.110:FF:000001">
    <property type="entry name" value="tRNA (guanine(37)-N1)-methyltransferase"/>
    <property type="match status" value="1"/>
</dbReference>
<evidence type="ECO:0000313" key="14">
    <source>
        <dbReference type="Proteomes" id="UP000245942"/>
    </source>
</evidence>
<dbReference type="PROSITE" id="PS51684">
    <property type="entry name" value="SAM_MT_TRM5_TYW2"/>
    <property type="match status" value="1"/>
</dbReference>
<keyword evidence="5 10" id="KW-0949">S-adenosyl-L-methionine</keyword>
<feature type="compositionally biased region" description="Polar residues" evidence="11">
    <location>
        <begin position="30"/>
        <end position="40"/>
    </location>
</feature>
<dbReference type="InterPro" id="IPR029063">
    <property type="entry name" value="SAM-dependent_MTases_sf"/>
</dbReference>
<feature type="binding site" evidence="10">
    <location>
        <begin position="332"/>
        <end position="333"/>
    </location>
    <ligand>
        <name>S-adenosyl-L-methionine</name>
        <dbReference type="ChEBI" id="CHEBI:59789"/>
    </ligand>
</feature>
<organism evidence="13 14">
    <name type="scientific">Pseudomicrostroma glucosiphilum</name>
    <dbReference type="NCBI Taxonomy" id="1684307"/>
    <lineage>
        <taxon>Eukaryota</taxon>
        <taxon>Fungi</taxon>
        <taxon>Dikarya</taxon>
        <taxon>Basidiomycota</taxon>
        <taxon>Ustilaginomycotina</taxon>
        <taxon>Exobasidiomycetes</taxon>
        <taxon>Microstromatales</taxon>
        <taxon>Microstromatales incertae sedis</taxon>
        <taxon>Pseudomicrostroma</taxon>
    </lineage>
</organism>
<proteinExistence type="inferred from homology"/>
<evidence type="ECO:0000256" key="2">
    <source>
        <dbReference type="ARBA" id="ARBA00022490"/>
    </source>
</evidence>
<dbReference type="PANTHER" id="PTHR23245:SF36">
    <property type="entry name" value="TRNA (GUANINE(37)-N1)-METHYLTRANSFERASE"/>
    <property type="match status" value="1"/>
</dbReference>
<comment type="subunit">
    <text evidence="10">Monomer.</text>
</comment>
<keyword evidence="7 10" id="KW-0496">Mitochondrion</keyword>
<dbReference type="GO" id="GO:0002939">
    <property type="term" value="P:tRNA N1-guanine methylation"/>
    <property type="evidence" value="ECO:0007669"/>
    <property type="project" value="TreeGrafter"/>
</dbReference>
<gene>
    <name evidence="10" type="primary">TRM5</name>
    <name evidence="13" type="ORF">BCV69DRAFT_298853</name>
</gene>
<dbReference type="InterPro" id="IPR056743">
    <property type="entry name" value="TRM5-TYW2-like_MTfase"/>
</dbReference>
<feature type="region of interest" description="Disordered" evidence="11">
    <location>
        <begin position="28"/>
        <end position="53"/>
    </location>
</feature>
<feature type="binding site" evidence="10">
    <location>
        <position position="409"/>
    </location>
    <ligand>
        <name>S-adenosyl-L-methionine</name>
        <dbReference type="ChEBI" id="CHEBI:59789"/>
    </ligand>
</feature>
<evidence type="ECO:0000256" key="5">
    <source>
        <dbReference type="ARBA" id="ARBA00022691"/>
    </source>
</evidence>
<evidence type="ECO:0000256" key="9">
    <source>
        <dbReference type="ARBA" id="ARBA00047783"/>
    </source>
</evidence>
<dbReference type="EMBL" id="KZ819326">
    <property type="protein sequence ID" value="PWN21064.1"/>
    <property type="molecule type" value="Genomic_DNA"/>
</dbReference>
<evidence type="ECO:0000256" key="7">
    <source>
        <dbReference type="ARBA" id="ARBA00023128"/>
    </source>
</evidence>
<comment type="catalytic activity">
    <reaction evidence="9 10">
        <text>guanosine(37) in tRNA + S-adenosyl-L-methionine = N(1)-methylguanosine(37) in tRNA + S-adenosyl-L-homocysteine + H(+)</text>
        <dbReference type="Rhea" id="RHEA:36899"/>
        <dbReference type="Rhea" id="RHEA-COMP:10145"/>
        <dbReference type="Rhea" id="RHEA-COMP:10147"/>
        <dbReference type="ChEBI" id="CHEBI:15378"/>
        <dbReference type="ChEBI" id="CHEBI:57856"/>
        <dbReference type="ChEBI" id="CHEBI:59789"/>
        <dbReference type="ChEBI" id="CHEBI:73542"/>
        <dbReference type="ChEBI" id="CHEBI:74269"/>
        <dbReference type="EC" id="2.1.1.228"/>
    </reaction>
</comment>
<dbReference type="Proteomes" id="UP000245942">
    <property type="component" value="Unassembled WGS sequence"/>
</dbReference>
<keyword evidence="3 10" id="KW-0489">Methyltransferase</keyword>
<comment type="similarity">
    <text evidence="10">Belongs to the TRM5 / TYW2 family.</text>
</comment>
<dbReference type="STRING" id="1684307.A0A316U890"/>
<comment type="similarity">
    <text evidence="1">Belongs to the class I-like SAM-binding methyltransferase superfamily. TRM5/TYW2 family.</text>
</comment>
<comment type="function">
    <text evidence="10">Specifically methylates the N1 position of guanosine-37 in various cytoplasmic and mitochondrial tRNAs. Methylation is not dependent on the nature of the nucleoside 5' of the target nucleoside. This is the first step in the biosynthesis of wybutosine (yW), a modified base adjacent to the anticodon of tRNAs and required for accurate decoding.</text>
</comment>
<evidence type="ECO:0000256" key="4">
    <source>
        <dbReference type="ARBA" id="ARBA00022679"/>
    </source>
</evidence>
<dbReference type="HAMAP" id="MF_03152">
    <property type="entry name" value="TRM5"/>
    <property type="match status" value="1"/>
</dbReference>
<dbReference type="OrthoDB" id="408788at2759"/>
<evidence type="ECO:0000256" key="10">
    <source>
        <dbReference type="HAMAP-Rule" id="MF_03152"/>
    </source>
</evidence>
<keyword evidence="8 10" id="KW-0539">Nucleus</keyword>
<dbReference type="InterPro" id="IPR056744">
    <property type="entry name" value="TRM5/TYW2-like_N"/>
</dbReference>
<dbReference type="Gene3D" id="3.30.300.110">
    <property type="entry name" value="Met-10+ protein-like domains"/>
    <property type="match status" value="1"/>
</dbReference>
<feature type="binding site" evidence="10">
    <location>
        <position position="266"/>
    </location>
    <ligand>
        <name>S-adenosyl-L-methionine</name>
        <dbReference type="ChEBI" id="CHEBI:59789"/>
    </ligand>
</feature>
<sequence>MACSASSSATSASPLSFAPSQSIPRLSYAATASSEGSTSHPVPPARGAHQRKPVEASLAKLKPLFDKKVRVIALRVPAKEVGTIKSQSAVAASTLVVPKLSSVVRDGSIGNAQSRLILLKHASAGEVPQDITSLALERGLQLVPHDIAIGYDWYSADEVLSAILPEDDSKGTPTGYTIVGHIAHLNLRDEYLPFRFLIGQVILEKNPSTIRTVVNKLDSIDTEFRFFQMELLAGEEDYVTTASESNCTFTFDFRKVYFNSRLHTEHNRIVSLMRPGEVVSDVMAGVGPFALPAAKMGCVVYANDLNPASYESLVNNAKKNKVEGGCKCYCEDGRTFIRESVKRAWRRETASWAGPKSSKQLNKLGRARRMGLQDGEMVAQSSGEPATKPILVDTAPPPPSRLVDHFIMNLPASALQFLDAFRGAYRSLAQEIGRQALDEAIQQKRQSTSRSVQAREWPMVHVHCFTKELNRPYEDICQRANTALGLSSTHPDRLIAPSFPPSAAHSCHTGVPIEALRSEESATPEVSLHWVRKVAPNKDMYCLSFRLPASVLFDE</sequence>
<evidence type="ECO:0000256" key="1">
    <source>
        <dbReference type="ARBA" id="ARBA00009775"/>
    </source>
</evidence>
<protein>
    <recommendedName>
        <fullName evidence="10">tRNA (guanine(37)-N1)-methyltransferase</fullName>
        <ecNumber evidence="10">2.1.1.228</ecNumber>
    </recommendedName>
    <alternativeName>
        <fullName evidence="10">M1G-methyltransferase</fullName>
    </alternativeName>
    <alternativeName>
        <fullName evidence="10">tRNA [GM37] methyltransferase</fullName>
    </alternativeName>
    <alternativeName>
        <fullName evidence="10">tRNA methyltransferase 5</fullName>
    </alternativeName>
</protein>
<dbReference type="GO" id="GO:0052906">
    <property type="term" value="F:tRNA (guanine(37)-N1)-methyltransferase activity"/>
    <property type="evidence" value="ECO:0007669"/>
    <property type="project" value="UniProtKB-UniRule"/>
</dbReference>
<dbReference type="AlphaFoldDB" id="A0A316U890"/>
<reference evidence="13 14" key="1">
    <citation type="journal article" date="2018" name="Mol. Biol. Evol.">
        <title>Broad Genomic Sampling Reveals a Smut Pathogenic Ancestry of the Fungal Clade Ustilaginomycotina.</title>
        <authorList>
            <person name="Kijpornyongpan T."/>
            <person name="Mondo S.J."/>
            <person name="Barry K."/>
            <person name="Sandor L."/>
            <person name="Lee J."/>
            <person name="Lipzen A."/>
            <person name="Pangilinan J."/>
            <person name="LaButti K."/>
            <person name="Hainaut M."/>
            <person name="Henrissat B."/>
            <person name="Grigoriev I.V."/>
            <person name="Spatafora J.W."/>
            <person name="Aime M.C."/>
        </authorList>
    </citation>
    <scope>NUCLEOTIDE SEQUENCE [LARGE SCALE GENOMIC DNA]</scope>
    <source>
        <strain evidence="13 14">MCA 4718</strain>
    </source>
</reference>
<evidence type="ECO:0000259" key="12">
    <source>
        <dbReference type="PROSITE" id="PS51684"/>
    </source>
</evidence>
<dbReference type="InterPro" id="IPR030382">
    <property type="entry name" value="MeTrfase_TRM5/TYW2"/>
</dbReference>
<name>A0A316U890_9BASI</name>
<dbReference type="SUPFAM" id="SSF53335">
    <property type="entry name" value="S-adenosyl-L-methionine-dependent methyltransferases"/>
    <property type="match status" value="1"/>
</dbReference>
<dbReference type="GO" id="GO:0070901">
    <property type="term" value="P:mitochondrial tRNA methylation"/>
    <property type="evidence" value="ECO:0007669"/>
    <property type="project" value="TreeGrafter"/>
</dbReference>
<dbReference type="GO" id="GO:0005634">
    <property type="term" value="C:nucleus"/>
    <property type="evidence" value="ECO:0007669"/>
    <property type="project" value="UniProtKB-SubCell"/>
</dbReference>